<feature type="transmembrane region" description="Helical" evidence="6">
    <location>
        <begin position="18"/>
        <end position="38"/>
    </location>
</feature>
<evidence type="ECO:0000256" key="3">
    <source>
        <dbReference type="ARBA" id="ARBA00022692"/>
    </source>
</evidence>
<dbReference type="SMART" id="SM01049">
    <property type="entry name" value="Cache_2"/>
    <property type="match status" value="1"/>
</dbReference>
<evidence type="ECO:0000313" key="8">
    <source>
        <dbReference type="EMBL" id="CCA79830.1"/>
    </source>
</evidence>
<keyword evidence="2" id="KW-1003">Cell membrane</keyword>
<evidence type="ECO:0000256" key="6">
    <source>
        <dbReference type="SAM" id="Phobius"/>
    </source>
</evidence>
<organism evidence="8">
    <name type="scientific">blood disease bacterium R229</name>
    <dbReference type="NCBI Taxonomy" id="741978"/>
    <lineage>
        <taxon>Bacteria</taxon>
        <taxon>Pseudomonadati</taxon>
        <taxon>Pseudomonadota</taxon>
        <taxon>Betaproteobacteria</taxon>
        <taxon>Burkholderiales</taxon>
        <taxon>Burkholderiaceae</taxon>
        <taxon>Ralstonia</taxon>
        <taxon>Ralstonia solanacearum species complex</taxon>
    </lineage>
</organism>
<reference evidence="8" key="2">
    <citation type="submission" date="2011-04" db="EMBL/GenBank/DDBJ databases">
        <authorList>
            <person name="Genoscope - CEA"/>
        </authorList>
    </citation>
    <scope>NUCLEOTIDE SEQUENCE</scope>
    <source>
        <strain evidence="8">R229</strain>
    </source>
</reference>
<evidence type="ECO:0000256" key="1">
    <source>
        <dbReference type="ARBA" id="ARBA00004651"/>
    </source>
</evidence>
<accession>G2ZMJ1</accession>
<evidence type="ECO:0000256" key="2">
    <source>
        <dbReference type="ARBA" id="ARBA00022475"/>
    </source>
</evidence>
<name>G2ZMJ1_9RALS</name>
<dbReference type="GO" id="GO:0005886">
    <property type="term" value="C:plasma membrane"/>
    <property type="evidence" value="ECO:0007669"/>
    <property type="project" value="UniProtKB-SubCell"/>
</dbReference>
<dbReference type="EMBL" id="FR854064">
    <property type="protein sequence ID" value="CCA79830.1"/>
    <property type="molecule type" value="Genomic_DNA"/>
</dbReference>
<evidence type="ECO:0000256" key="5">
    <source>
        <dbReference type="ARBA" id="ARBA00023136"/>
    </source>
</evidence>
<proteinExistence type="predicted"/>
<protein>
    <recommendedName>
        <fullName evidence="7">Single Cache domain-containing protein</fullName>
    </recommendedName>
</protein>
<dbReference type="InterPro" id="IPR033480">
    <property type="entry name" value="sCache_2"/>
</dbReference>
<feature type="domain" description="Single Cache" evidence="7">
    <location>
        <begin position="41"/>
        <end position="125"/>
    </location>
</feature>
<evidence type="ECO:0000256" key="4">
    <source>
        <dbReference type="ARBA" id="ARBA00022989"/>
    </source>
</evidence>
<gene>
    <name evidence="8" type="ORF">BDB_80215</name>
</gene>
<reference evidence="8" key="1">
    <citation type="journal article" date="2011" name="PLoS ONE">
        <title>Ralstonia syzygii, the Blood Disease Bacterium and some Asian R. solanacearum strains form a single genomic species despite divergent lifestyles.</title>
        <authorList>
            <person name="Remenant B."/>
            <person name="de Cambiaire J.C."/>
            <person name="Cellier G."/>
            <person name="Jacobs J.M."/>
            <person name="Mangenot S."/>
            <person name="Barbe V."/>
            <person name="Lajus A."/>
            <person name="Vallenet D."/>
            <person name="Medigue C."/>
            <person name="Fegan M."/>
            <person name="Allen C."/>
            <person name="Prior P."/>
        </authorList>
    </citation>
    <scope>NUCLEOTIDE SEQUENCE</scope>
    <source>
        <strain evidence="8">R229</strain>
    </source>
</reference>
<evidence type="ECO:0000259" key="7">
    <source>
        <dbReference type="SMART" id="SM01049"/>
    </source>
</evidence>
<comment type="subcellular location">
    <subcellularLocation>
        <location evidence="1">Cell membrane</location>
        <topology evidence="1">Multi-pass membrane protein</topology>
    </subcellularLocation>
</comment>
<dbReference type="AlphaFoldDB" id="G2ZMJ1"/>
<dbReference type="Gene3D" id="3.30.450.20">
    <property type="entry name" value="PAS domain"/>
    <property type="match status" value="1"/>
</dbReference>
<keyword evidence="5 6" id="KW-0472">Membrane</keyword>
<keyword evidence="4 6" id="KW-1133">Transmembrane helix</keyword>
<keyword evidence="3 6" id="KW-0812">Transmembrane</keyword>
<sequence>MKDTLEESMNRLTLRQKLWLPLVLSWLGLLAIALWSAWSARTLRMEERQRDLQNVSATAFSVIKEYGQLAQEGKMTVDEAKAQSMARLKGMRYGADRLLERDGKVARGRRRILLGHEGDVVALHRLHEALRHTVTLRAANRRRQRLQANVRGELASLPGNVA</sequence>